<evidence type="ECO:0000256" key="2">
    <source>
        <dbReference type="ARBA" id="ARBA00023235"/>
    </source>
</evidence>
<dbReference type="PROSITE" id="PS50889">
    <property type="entry name" value="S4"/>
    <property type="match status" value="1"/>
</dbReference>
<dbReference type="CDD" id="cd02869">
    <property type="entry name" value="PseudoU_synth_RluA_like"/>
    <property type="match status" value="1"/>
</dbReference>
<comment type="function">
    <text evidence="5">Responsible for synthesis of pseudouridine from uracil.</text>
</comment>
<dbReference type="PROSITE" id="PS01129">
    <property type="entry name" value="PSI_RLU"/>
    <property type="match status" value="1"/>
</dbReference>
<dbReference type="AlphaFoldDB" id="A0A832LVH0"/>
<dbReference type="CDD" id="cd00165">
    <property type="entry name" value="S4"/>
    <property type="match status" value="1"/>
</dbReference>
<dbReference type="EMBL" id="DSZU01000017">
    <property type="protein sequence ID" value="HGV54617.1"/>
    <property type="molecule type" value="Genomic_DNA"/>
</dbReference>
<evidence type="ECO:0000259" key="6">
    <source>
        <dbReference type="SMART" id="SM00363"/>
    </source>
</evidence>
<name>A0A832LVH0_9BACT</name>
<gene>
    <name evidence="7" type="ORF">ENT73_00825</name>
</gene>
<dbReference type="InterPro" id="IPR006225">
    <property type="entry name" value="PsdUridine_synth_RluC/D"/>
</dbReference>
<comment type="catalytic activity">
    <reaction evidence="5">
        <text>a uridine in RNA = a pseudouridine in RNA</text>
        <dbReference type="Rhea" id="RHEA:48348"/>
        <dbReference type="Rhea" id="RHEA-COMP:12068"/>
        <dbReference type="Rhea" id="RHEA-COMP:12069"/>
        <dbReference type="ChEBI" id="CHEBI:65314"/>
        <dbReference type="ChEBI" id="CHEBI:65315"/>
    </reaction>
</comment>
<dbReference type="Gene3D" id="3.10.290.10">
    <property type="entry name" value="RNA-binding S4 domain"/>
    <property type="match status" value="1"/>
</dbReference>
<dbReference type="InterPro" id="IPR036986">
    <property type="entry name" value="S4_RNA-bd_sf"/>
</dbReference>
<sequence length="307" mass="34549">MSEIGKSLELIVGPHEKVSRLDQYLKEKLSSLTRSRIQKLIESGFVTINGQKVKPATKIKAGMKITIFIPPEEELDLTPEEVPFEILYEDEDVAVIFKPAGVVVHPAPGHKTGTLVHGLLARLKNLSGIGGKLRPGIVHRLDKDTSGLMLVAKNDFAHQALVSAFQRREIKKEYLALLYGILRPLQGRIEKPIGRHPVHRQKMAILLGGKEAVTEYEVIKYFKKATLVLAKPITGRTHQLRVHFSHLGHPILGDPTYGGLKTDLPRPERLMLHARKITFIHPRSQIPLTFEKEPPSDFQNYLRLLEP</sequence>
<keyword evidence="2 5" id="KW-0413">Isomerase</keyword>
<dbReference type="PANTHER" id="PTHR21600">
    <property type="entry name" value="MITOCHONDRIAL RNA PSEUDOURIDINE SYNTHASE"/>
    <property type="match status" value="1"/>
</dbReference>
<dbReference type="InterPro" id="IPR002942">
    <property type="entry name" value="S4_RNA-bd"/>
</dbReference>
<dbReference type="InterPro" id="IPR006224">
    <property type="entry name" value="PsdUridine_synth_RluA-like_CS"/>
</dbReference>
<dbReference type="Gene3D" id="3.30.2350.10">
    <property type="entry name" value="Pseudouridine synthase"/>
    <property type="match status" value="1"/>
</dbReference>
<comment type="caution">
    <text evidence="7">The sequence shown here is derived from an EMBL/GenBank/DDBJ whole genome shotgun (WGS) entry which is preliminary data.</text>
</comment>
<protein>
    <recommendedName>
        <fullName evidence="5">Pseudouridine synthase</fullName>
        <ecNumber evidence="5">5.4.99.-</ecNumber>
    </recommendedName>
</protein>
<dbReference type="EC" id="5.4.99.-" evidence="5"/>
<evidence type="ECO:0000256" key="4">
    <source>
        <dbReference type="PROSITE-ProRule" id="PRU00182"/>
    </source>
</evidence>
<dbReference type="GO" id="GO:0120159">
    <property type="term" value="F:rRNA pseudouridine synthase activity"/>
    <property type="evidence" value="ECO:0007669"/>
    <property type="project" value="UniProtKB-ARBA"/>
</dbReference>
<evidence type="ECO:0000256" key="3">
    <source>
        <dbReference type="PIRSR" id="PIRSR606225-1"/>
    </source>
</evidence>
<keyword evidence="4" id="KW-0694">RNA-binding</keyword>
<evidence type="ECO:0000313" key="7">
    <source>
        <dbReference type="EMBL" id="HGV54617.1"/>
    </source>
</evidence>
<dbReference type="Pfam" id="PF01479">
    <property type="entry name" value="S4"/>
    <property type="match status" value="1"/>
</dbReference>
<dbReference type="InterPro" id="IPR050188">
    <property type="entry name" value="RluA_PseudoU_synthase"/>
</dbReference>
<evidence type="ECO:0000256" key="5">
    <source>
        <dbReference type="RuleBase" id="RU362028"/>
    </source>
</evidence>
<evidence type="ECO:0000256" key="1">
    <source>
        <dbReference type="ARBA" id="ARBA00010876"/>
    </source>
</evidence>
<dbReference type="GO" id="GO:0003723">
    <property type="term" value="F:RNA binding"/>
    <property type="evidence" value="ECO:0007669"/>
    <property type="project" value="UniProtKB-KW"/>
</dbReference>
<comment type="similarity">
    <text evidence="1 5">Belongs to the pseudouridine synthase RluA family.</text>
</comment>
<proteinExistence type="inferred from homology"/>
<dbReference type="SUPFAM" id="SSF55120">
    <property type="entry name" value="Pseudouridine synthase"/>
    <property type="match status" value="1"/>
</dbReference>
<dbReference type="InterPro" id="IPR006145">
    <property type="entry name" value="PsdUridine_synth_RsuA/RluA"/>
</dbReference>
<dbReference type="GO" id="GO:0000455">
    <property type="term" value="P:enzyme-directed rRNA pseudouridine synthesis"/>
    <property type="evidence" value="ECO:0007669"/>
    <property type="project" value="TreeGrafter"/>
</dbReference>
<dbReference type="NCBIfam" id="TIGR00005">
    <property type="entry name" value="rluA_subfam"/>
    <property type="match status" value="1"/>
</dbReference>
<dbReference type="Pfam" id="PF00849">
    <property type="entry name" value="PseudoU_synth_2"/>
    <property type="match status" value="1"/>
</dbReference>
<reference evidence="7" key="1">
    <citation type="journal article" date="2020" name="mSystems">
        <title>Genome- and Community-Level Interaction Insights into Carbon Utilization and Element Cycling Functions of Hydrothermarchaeota in Hydrothermal Sediment.</title>
        <authorList>
            <person name="Zhou Z."/>
            <person name="Liu Y."/>
            <person name="Xu W."/>
            <person name="Pan J."/>
            <person name="Luo Z.H."/>
            <person name="Li M."/>
        </authorList>
    </citation>
    <scope>NUCLEOTIDE SEQUENCE [LARGE SCALE GENOMIC DNA]</scope>
    <source>
        <strain evidence="7">SpSt-605</strain>
    </source>
</reference>
<accession>A0A832LVH0</accession>
<dbReference type="PANTHER" id="PTHR21600:SF44">
    <property type="entry name" value="RIBOSOMAL LARGE SUBUNIT PSEUDOURIDINE SYNTHASE D"/>
    <property type="match status" value="1"/>
</dbReference>
<organism evidence="7">
    <name type="scientific">Caldimicrobium thiodismutans</name>
    <dbReference type="NCBI Taxonomy" id="1653476"/>
    <lineage>
        <taxon>Bacteria</taxon>
        <taxon>Pseudomonadati</taxon>
        <taxon>Thermodesulfobacteriota</taxon>
        <taxon>Thermodesulfobacteria</taxon>
        <taxon>Thermodesulfobacteriales</taxon>
        <taxon>Thermodesulfobacteriaceae</taxon>
        <taxon>Caldimicrobium</taxon>
    </lineage>
</organism>
<dbReference type="InterPro" id="IPR020103">
    <property type="entry name" value="PsdUridine_synth_cat_dom_sf"/>
</dbReference>
<feature type="active site" evidence="3">
    <location>
        <position position="142"/>
    </location>
</feature>
<dbReference type="SMART" id="SM00363">
    <property type="entry name" value="S4"/>
    <property type="match status" value="1"/>
</dbReference>
<dbReference type="SUPFAM" id="SSF55174">
    <property type="entry name" value="Alpha-L RNA-binding motif"/>
    <property type="match status" value="1"/>
</dbReference>
<feature type="domain" description="RNA-binding S4" evidence="6">
    <location>
        <begin position="19"/>
        <end position="83"/>
    </location>
</feature>